<gene>
    <name evidence="2" type="ORF">SAMN04488137_0454</name>
</gene>
<dbReference type="Pfam" id="PF00111">
    <property type="entry name" value="Fer2"/>
    <property type="match status" value="1"/>
</dbReference>
<proteinExistence type="predicted"/>
<evidence type="ECO:0000259" key="1">
    <source>
        <dbReference type="Pfam" id="PF00111"/>
    </source>
</evidence>
<name>A0A1G9TRG4_9BACL</name>
<dbReference type="Gene3D" id="3.10.20.30">
    <property type="match status" value="1"/>
</dbReference>
<feature type="domain" description="2Fe-2S ferredoxin-type" evidence="1">
    <location>
        <begin position="9"/>
        <end position="86"/>
    </location>
</feature>
<dbReference type="CDD" id="cd00207">
    <property type="entry name" value="fer2"/>
    <property type="match status" value="1"/>
</dbReference>
<dbReference type="InterPro" id="IPR012675">
    <property type="entry name" value="Beta-grasp_dom_sf"/>
</dbReference>
<dbReference type="EMBL" id="FNHW01000001">
    <property type="protein sequence ID" value="SDM50356.1"/>
    <property type="molecule type" value="Genomic_DNA"/>
</dbReference>
<organism evidence="2 3">
    <name type="scientific">Fictibacillus solisalsi</name>
    <dbReference type="NCBI Taxonomy" id="459525"/>
    <lineage>
        <taxon>Bacteria</taxon>
        <taxon>Bacillati</taxon>
        <taxon>Bacillota</taxon>
        <taxon>Bacilli</taxon>
        <taxon>Bacillales</taxon>
        <taxon>Fictibacillaceae</taxon>
        <taxon>Fictibacillus</taxon>
    </lineage>
</organism>
<sequence>MPFVRLLQDGQIIEQEVKENSNLVVLAGTNQFPKLRYGCGMGKCTKCVSKIVKGEEALNPPNWKEEKMLGHYLEEGYRLACQLTVTEDLELIQEKNFKVKGIQYSKTAER</sequence>
<dbReference type="SUPFAM" id="SSF54292">
    <property type="entry name" value="2Fe-2S ferredoxin-like"/>
    <property type="match status" value="1"/>
</dbReference>
<evidence type="ECO:0000313" key="2">
    <source>
        <dbReference type="EMBL" id="SDM50356.1"/>
    </source>
</evidence>
<reference evidence="3" key="1">
    <citation type="submission" date="2016-10" db="EMBL/GenBank/DDBJ databases">
        <authorList>
            <person name="Varghese N."/>
            <person name="Submissions S."/>
        </authorList>
    </citation>
    <scope>NUCLEOTIDE SEQUENCE [LARGE SCALE GENOMIC DNA]</scope>
    <source>
        <strain evidence="3">CGMCC 1.6854</strain>
    </source>
</reference>
<accession>A0A1G9TRG4</accession>
<evidence type="ECO:0000313" key="3">
    <source>
        <dbReference type="Proteomes" id="UP000199544"/>
    </source>
</evidence>
<keyword evidence="3" id="KW-1185">Reference proteome</keyword>
<dbReference type="RefSeq" id="WP_090232230.1">
    <property type="nucleotide sequence ID" value="NZ_FNHW01000001.1"/>
</dbReference>
<dbReference type="InterPro" id="IPR001041">
    <property type="entry name" value="2Fe-2S_ferredoxin-type"/>
</dbReference>
<dbReference type="AlphaFoldDB" id="A0A1G9TRG4"/>
<dbReference type="OrthoDB" id="9807864at2"/>
<dbReference type="GO" id="GO:0051536">
    <property type="term" value="F:iron-sulfur cluster binding"/>
    <property type="evidence" value="ECO:0007669"/>
    <property type="project" value="InterPro"/>
</dbReference>
<protein>
    <submittedName>
        <fullName evidence="2">Ferredoxin</fullName>
    </submittedName>
</protein>
<dbReference type="STRING" id="459525.SAMN04488137_0454"/>
<dbReference type="InterPro" id="IPR036010">
    <property type="entry name" value="2Fe-2S_ferredoxin-like_sf"/>
</dbReference>
<dbReference type="Proteomes" id="UP000199544">
    <property type="component" value="Unassembled WGS sequence"/>
</dbReference>